<keyword evidence="4" id="KW-1185">Reference proteome</keyword>
<comment type="caution">
    <text evidence="3">The sequence shown here is derived from an EMBL/GenBank/DDBJ whole genome shotgun (WGS) entry which is preliminary data.</text>
</comment>
<accession>A0A371Q5J7</accession>
<dbReference type="OrthoDB" id="9809977at2"/>
<evidence type="ECO:0000256" key="1">
    <source>
        <dbReference type="SAM" id="MobiDB-lite"/>
    </source>
</evidence>
<evidence type="ECO:0000313" key="4">
    <source>
        <dbReference type="Proteomes" id="UP000262477"/>
    </source>
</evidence>
<feature type="compositionally biased region" description="Polar residues" evidence="1">
    <location>
        <begin position="1"/>
        <end position="10"/>
    </location>
</feature>
<gene>
    <name evidence="3" type="ORF">DY245_12770</name>
</gene>
<proteinExistence type="predicted"/>
<dbReference type="AlphaFoldDB" id="A0A371Q5J7"/>
<dbReference type="NCBIfam" id="NF038065">
    <property type="entry name" value="Pr6Pr"/>
    <property type="match status" value="1"/>
</dbReference>
<feature type="transmembrane region" description="Helical" evidence="2">
    <location>
        <begin position="39"/>
        <end position="58"/>
    </location>
</feature>
<evidence type="ECO:0000256" key="2">
    <source>
        <dbReference type="SAM" id="Phobius"/>
    </source>
</evidence>
<feature type="transmembrane region" description="Helical" evidence="2">
    <location>
        <begin position="64"/>
        <end position="86"/>
    </location>
</feature>
<dbReference type="RefSeq" id="WP_128506772.1">
    <property type="nucleotide sequence ID" value="NZ_QUAC01000095.1"/>
</dbReference>
<feature type="transmembrane region" description="Helical" evidence="2">
    <location>
        <begin position="203"/>
        <end position="222"/>
    </location>
</feature>
<sequence>MSDPTRTSQSARHATGPAGAAARTPAAAVAPAIRRPRVAAFRILITLAALTGLLLEALSTPGAAPAHLLASFTVQANIAVALVSVCSAHRAWTGRSPVSPRITGALLSFLTLTALLHHALPAPDSTAFTLPAGTGPITTAQAISHQLLHTLTPLAALADWLLFTTPRGFRLPHAWQWPAYPLLYLSFTLAFPTTTGTPSPTLTTALTIALAICLLPLITIAIDQVRPSPRLHNNRISPTGIGPLK</sequence>
<dbReference type="EMBL" id="QUAC01000095">
    <property type="protein sequence ID" value="REK89960.1"/>
    <property type="molecule type" value="Genomic_DNA"/>
</dbReference>
<feature type="compositionally biased region" description="Low complexity" evidence="1">
    <location>
        <begin position="11"/>
        <end position="22"/>
    </location>
</feature>
<organism evidence="3 4">
    <name type="scientific">Streptomyces inhibens</name>
    <dbReference type="NCBI Taxonomy" id="2293571"/>
    <lineage>
        <taxon>Bacteria</taxon>
        <taxon>Bacillati</taxon>
        <taxon>Actinomycetota</taxon>
        <taxon>Actinomycetes</taxon>
        <taxon>Kitasatosporales</taxon>
        <taxon>Streptomycetaceae</taxon>
        <taxon>Streptomyces</taxon>
    </lineage>
</organism>
<reference evidence="3 4" key="1">
    <citation type="submission" date="2018-08" db="EMBL/GenBank/DDBJ databases">
        <title>Streptomyces NEAU-D10 sp. nov., a novel Actinomycete isolated from soil.</title>
        <authorList>
            <person name="Jin L."/>
        </authorList>
    </citation>
    <scope>NUCLEOTIDE SEQUENCE [LARGE SCALE GENOMIC DNA]</scope>
    <source>
        <strain evidence="3 4">NEAU-D10</strain>
    </source>
</reference>
<evidence type="ECO:0000313" key="3">
    <source>
        <dbReference type="EMBL" id="REK89960.1"/>
    </source>
</evidence>
<name>A0A371Q5J7_STRIH</name>
<feature type="transmembrane region" description="Helical" evidence="2">
    <location>
        <begin position="98"/>
        <end position="120"/>
    </location>
</feature>
<feature type="region of interest" description="Disordered" evidence="1">
    <location>
        <begin position="1"/>
        <end position="22"/>
    </location>
</feature>
<dbReference type="Proteomes" id="UP000262477">
    <property type="component" value="Unassembled WGS sequence"/>
</dbReference>
<keyword evidence="2" id="KW-0812">Transmembrane</keyword>
<dbReference type="InterPro" id="IPR049713">
    <property type="entry name" value="Pr6Pr-like"/>
</dbReference>
<keyword evidence="2" id="KW-0472">Membrane</keyword>
<protein>
    <submittedName>
        <fullName evidence="3">Integral membrane regulator</fullName>
    </submittedName>
</protein>
<keyword evidence="2" id="KW-1133">Transmembrane helix</keyword>